<dbReference type="FunCoup" id="R7T945">
    <property type="interactions" value="336"/>
</dbReference>
<feature type="signal peptide" evidence="5">
    <location>
        <begin position="1"/>
        <end position="17"/>
    </location>
</feature>
<dbReference type="InterPro" id="IPR035595">
    <property type="entry name" value="UDP_glycos_trans_CS"/>
</dbReference>
<evidence type="ECO:0000256" key="5">
    <source>
        <dbReference type="RuleBase" id="RU362059"/>
    </source>
</evidence>
<accession>R7T945</accession>
<dbReference type="FunFam" id="3.40.50.2000:FF:000021">
    <property type="entry name" value="UDP-glucuronosyltransferase"/>
    <property type="match status" value="1"/>
</dbReference>
<keyword evidence="3 4" id="KW-0808">Transferase</keyword>
<keyword evidence="8" id="KW-1185">Reference proteome</keyword>
<keyword evidence="2 4" id="KW-0328">Glycosyltransferase</keyword>
<proteinExistence type="inferred from homology"/>
<keyword evidence="5" id="KW-0732">Signal</keyword>
<dbReference type="Pfam" id="PF00201">
    <property type="entry name" value="UDPGT"/>
    <property type="match status" value="1"/>
</dbReference>
<comment type="subcellular location">
    <subcellularLocation>
        <location evidence="5">Membrane</location>
        <topology evidence="5">Single-pass membrane protein</topology>
    </subcellularLocation>
</comment>
<dbReference type="AlphaFoldDB" id="R7T945"/>
<evidence type="ECO:0000256" key="1">
    <source>
        <dbReference type="ARBA" id="ARBA00009995"/>
    </source>
</evidence>
<keyword evidence="5" id="KW-1133">Transmembrane helix</keyword>
<dbReference type="STRING" id="283909.R7T945"/>
<evidence type="ECO:0000256" key="3">
    <source>
        <dbReference type="ARBA" id="ARBA00022679"/>
    </source>
</evidence>
<dbReference type="CDD" id="cd03784">
    <property type="entry name" value="GT1_Gtf-like"/>
    <property type="match status" value="1"/>
</dbReference>
<dbReference type="InterPro" id="IPR002213">
    <property type="entry name" value="UDP_glucos_trans"/>
</dbReference>
<dbReference type="EnsemblMetazoa" id="CapteT100462">
    <property type="protein sequence ID" value="CapteP100462"/>
    <property type="gene ID" value="CapteG100462"/>
</dbReference>
<dbReference type="EC" id="2.4.1.17" evidence="5"/>
<organism evidence="6">
    <name type="scientific">Capitella teleta</name>
    <name type="common">Polychaete worm</name>
    <dbReference type="NCBI Taxonomy" id="283909"/>
    <lineage>
        <taxon>Eukaryota</taxon>
        <taxon>Metazoa</taxon>
        <taxon>Spiralia</taxon>
        <taxon>Lophotrochozoa</taxon>
        <taxon>Annelida</taxon>
        <taxon>Polychaeta</taxon>
        <taxon>Sedentaria</taxon>
        <taxon>Scolecida</taxon>
        <taxon>Capitellidae</taxon>
        <taxon>Capitella</taxon>
    </lineage>
</organism>
<evidence type="ECO:0000313" key="6">
    <source>
        <dbReference type="EMBL" id="ELT90253.1"/>
    </source>
</evidence>
<dbReference type="SUPFAM" id="SSF53756">
    <property type="entry name" value="UDP-Glycosyltransferase/glycogen phosphorylase"/>
    <property type="match status" value="1"/>
</dbReference>
<dbReference type="OMA" id="ACELMGN"/>
<dbReference type="EMBL" id="AMQN01014473">
    <property type="status" value="NOT_ANNOTATED_CDS"/>
    <property type="molecule type" value="Genomic_DNA"/>
</dbReference>
<dbReference type="PANTHER" id="PTHR48043">
    <property type="entry name" value="EG:EG0003.4 PROTEIN-RELATED"/>
    <property type="match status" value="1"/>
</dbReference>
<dbReference type="InterPro" id="IPR050271">
    <property type="entry name" value="UDP-glycosyltransferase"/>
</dbReference>
<comment type="similarity">
    <text evidence="1 4">Belongs to the UDP-glycosyltransferase family.</text>
</comment>
<dbReference type="HOGENOM" id="CLU_012949_3_2_1"/>
<dbReference type="Proteomes" id="UP000014760">
    <property type="component" value="Unassembled WGS sequence"/>
</dbReference>
<reference evidence="6 8" key="2">
    <citation type="journal article" date="2013" name="Nature">
        <title>Insights into bilaterian evolution from three spiralian genomes.</title>
        <authorList>
            <person name="Simakov O."/>
            <person name="Marletaz F."/>
            <person name="Cho S.J."/>
            <person name="Edsinger-Gonzales E."/>
            <person name="Havlak P."/>
            <person name="Hellsten U."/>
            <person name="Kuo D.H."/>
            <person name="Larsson T."/>
            <person name="Lv J."/>
            <person name="Arendt D."/>
            <person name="Savage R."/>
            <person name="Osoegawa K."/>
            <person name="de Jong P."/>
            <person name="Grimwood J."/>
            <person name="Chapman J.A."/>
            <person name="Shapiro H."/>
            <person name="Aerts A."/>
            <person name="Otillar R.P."/>
            <person name="Terry A.Y."/>
            <person name="Boore J.L."/>
            <person name="Grigoriev I.V."/>
            <person name="Lindberg D.R."/>
            <person name="Seaver E.C."/>
            <person name="Weisblat D.A."/>
            <person name="Putnam N.H."/>
            <person name="Rokhsar D.S."/>
        </authorList>
    </citation>
    <scope>NUCLEOTIDE SEQUENCE</scope>
    <source>
        <strain evidence="6 8">I ESC-2004</strain>
    </source>
</reference>
<sequence length="518" mass="57867">MLRFVLLFCLMLASGNGSKILLLPTPFTGHLNYFVPLGKALVEAGHEVHIILSTGSKGVDGIKKQGLNVMQYFAEDGICHLVTDSFYQNVSKGMIANPDPGVLAGIVAPAVAKECEFFLKDDSVLKQAKEVNFDLAVVDGLFFARCLYLFPVKLEIPYVTLTTFQEFWMMKVPAMPSHVPFHYSAFTEKMTFVQRLQNTVINIIWVLSSNKSPSLPAAIQDKYRDVLAREDYNGLARKSLLWFFNSDISLDYPKPTMPNVVSIGGMSPRPAKPVEENLMTWLDQSTNGVVVASFGSVIANIPQDISNKLLKAFGKIPYNVLWRNKNITGLTVPDNVRVMSWLPQNDVLGHPNTVAFVTHCGNNGQFEALYHQVPMVGMPIFADQPYNSKSVEQKGYGIHLDVRNFEPEELFDGIIRVATEPSFKTNLRKGSSIFKSRQSKLKETVTFWVEHVIENGGAHLRSHAFDMPAYQYLLLDVFAALALIFFTVAALTIFLLKVMFKLAAHFLLSGDVIKQKES</sequence>
<protein>
    <recommendedName>
        <fullName evidence="5">UDP-glucuronosyltransferase</fullName>
        <ecNumber evidence="5">2.4.1.17</ecNumber>
    </recommendedName>
</protein>
<reference evidence="8" key="1">
    <citation type="submission" date="2012-12" db="EMBL/GenBank/DDBJ databases">
        <authorList>
            <person name="Hellsten U."/>
            <person name="Grimwood J."/>
            <person name="Chapman J.A."/>
            <person name="Shapiro H."/>
            <person name="Aerts A."/>
            <person name="Otillar R.P."/>
            <person name="Terry A.Y."/>
            <person name="Boore J.L."/>
            <person name="Simakov O."/>
            <person name="Marletaz F."/>
            <person name="Cho S.-J."/>
            <person name="Edsinger-Gonzales E."/>
            <person name="Havlak P."/>
            <person name="Kuo D.-H."/>
            <person name="Larsson T."/>
            <person name="Lv J."/>
            <person name="Arendt D."/>
            <person name="Savage R."/>
            <person name="Osoegawa K."/>
            <person name="de Jong P."/>
            <person name="Lindberg D.R."/>
            <person name="Seaver E.C."/>
            <person name="Weisblat D.A."/>
            <person name="Putnam N.H."/>
            <person name="Grigoriev I.V."/>
            <person name="Rokhsar D.S."/>
        </authorList>
    </citation>
    <scope>NUCLEOTIDE SEQUENCE</scope>
    <source>
        <strain evidence="8">I ESC-2004</strain>
    </source>
</reference>
<dbReference type="OrthoDB" id="6072202at2759"/>
<reference evidence="7" key="3">
    <citation type="submission" date="2015-06" db="UniProtKB">
        <authorList>
            <consortium name="EnsemblMetazoa"/>
        </authorList>
    </citation>
    <scope>IDENTIFICATION</scope>
</reference>
<name>R7T945_CAPTE</name>
<comment type="catalytic activity">
    <reaction evidence="5">
        <text>glucuronate acceptor + UDP-alpha-D-glucuronate = acceptor beta-D-glucuronoside + UDP + H(+)</text>
        <dbReference type="Rhea" id="RHEA:21032"/>
        <dbReference type="ChEBI" id="CHEBI:15378"/>
        <dbReference type="ChEBI" id="CHEBI:58052"/>
        <dbReference type="ChEBI" id="CHEBI:58223"/>
        <dbReference type="ChEBI" id="CHEBI:132367"/>
        <dbReference type="ChEBI" id="CHEBI:132368"/>
        <dbReference type="EC" id="2.4.1.17"/>
    </reaction>
</comment>
<dbReference type="GO" id="GO:0015020">
    <property type="term" value="F:glucuronosyltransferase activity"/>
    <property type="evidence" value="ECO:0007669"/>
    <property type="project" value="UniProtKB-EC"/>
</dbReference>
<dbReference type="GO" id="GO:0016020">
    <property type="term" value="C:membrane"/>
    <property type="evidence" value="ECO:0007669"/>
    <property type="project" value="UniProtKB-SubCell"/>
</dbReference>
<gene>
    <name evidence="6" type="ORF">CAPTEDRAFT_100462</name>
</gene>
<dbReference type="PANTHER" id="PTHR48043:SF145">
    <property type="entry name" value="FI06409P-RELATED"/>
    <property type="match status" value="1"/>
</dbReference>
<evidence type="ECO:0000313" key="7">
    <source>
        <dbReference type="EnsemblMetazoa" id="CapteP100462"/>
    </source>
</evidence>
<feature type="transmembrane region" description="Helical" evidence="5">
    <location>
        <begin position="472"/>
        <end position="496"/>
    </location>
</feature>
<dbReference type="Gene3D" id="3.40.50.2000">
    <property type="entry name" value="Glycogen Phosphorylase B"/>
    <property type="match status" value="2"/>
</dbReference>
<keyword evidence="5" id="KW-0812">Transmembrane</keyword>
<evidence type="ECO:0000256" key="4">
    <source>
        <dbReference type="RuleBase" id="RU003718"/>
    </source>
</evidence>
<evidence type="ECO:0000256" key="2">
    <source>
        <dbReference type="ARBA" id="ARBA00022676"/>
    </source>
</evidence>
<keyword evidence="5" id="KW-0472">Membrane</keyword>
<dbReference type="PROSITE" id="PS00375">
    <property type="entry name" value="UDPGT"/>
    <property type="match status" value="1"/>
</dbReference>
<feature type="chain" id="PRO_5008452526" description="UDP-glucuronosyltransferase" evidence="5">
    <location>
        <begin position="18"/>
        <end position="518"/>
    </location>
</feature>
<evidence type="ECO:0000313" key="8">
    <source>
        <dbReference type="Proteomes" id="UP000014760"/>
    </source>
</evidence>
<dbReference type="EMBL" id="KB310994">
    <property type="protein sequence ID" value="ELT90253.1"/>
    <property type="molecule type" value="Genomic_DNA"/>
</dbReference>